<proteinExistence type="predicted"/>
<evidence type="ECO:0000313" key="3">
    <source>
        <dbReference type="EMBL" id="CAF4729729.1"/>
    </source>
</evidence>
<name>A0A8S3AZV0_9BILA</name>
<reference evidence="3" key="1">
    <citation type="submission" date="2021-02" db="EMBL/GenBank/DDBJ databases">
        <authorList>
            <person name="Nowell W R."/>
        </authorList>
    </citation>
    <scope>NUCLEOTIDE SEQUENCE</scope>
</reference>
<evidence type="ECO:0000313" key="4">
    <source>
        <dbReference type="Proteomes" id="UP000676336"/>
    </source>
</evidence>
<accession>A0A8S3AZV0</accession>
<dbReference type="EMBL" id="CAJOBI010132170">
    <property type="protein sequence ID" value="CAF4729729.1"/>
    <property type="molecule type" value="Genomic_DNA"/>
</dbReference>
<feature type="non-terminal residue" evidence="3">
    <location>
        <position position="1"/>
    </location>
</feature>
<sequence>IEFDSGFGRQGIGLQSLANSSRSSSPSPSNLKNVDLSISDSSGSVTYEQMMTYIEQYLQETDYY</sequence>
<feature type="non-terminal residue" evidence="3">
    <location>
        <position position="64"/>
    </location>
</feature>
<dbReference type="AlphaFoldDB" id="A0A8S3AZV0"/>
<comment type="caution">
    <text evidence="3">The sequence shown here is derived from an EMBL/GenBank/DDBJ whole genome shotgun (WGS) entry which is preliminary data.</text>
</comment>
<dbReference type="EMBL" id="CAJOBI010101141">
    <property type="protein sequence ID" value="CAF4588422.1"/>
    <property type="molecule type" value="Genomic_DNA"/>
</dbReference>
<evidence type="ECO:0000256" key="1">
    <source>
        <dbReference type="SAM" id="MobiDB-lite"/>
    </source>
</evidence>
<protein>
    <submittedName>
        <fullName evidence="3">Uncharacterized protein</fullName>
    </submittedName>
</protein>
<feature type="compositionally biased region" description="Low complexity" evidence="1">
    <location>
        <begin position="17"/>
        <end position="31"/>
    </location>
</feature>
<feature type="region of interest" description="Disordered" evidence="1">
    <location>
        <begin position="17"/>
        <end position="39"/>
    </location>
</feature>
<organism evidence="3 4">
    <name type="scientific">Rotaria magnacalcarata</name>
    <dbReference type="NCBI Taxonomy" id="392030"/>
    <lineage>
        <taxon>Eukaryota</taxon>
        <taxon>Metazoa</taxon>
        <taxon>Spiralia</taxon>
        <taxon>Gnathifera</taxon>
        <taxon>Rotifera</taxon>
        <taxon>Eurotatoria</taxon>
        <taxon>Bdelloidea</taxon>
        <taxon>Philodinida</taxon>
        <taxon>Philodinidae</taxon>
        <taxon>Rotaria</taxon>
    </lineage>
</organism>
<gene>
    <name evidence="2" type="ORF">SMN809_LOCUS38577</name>
    <name evidence="3" type="ORF">SMN809_LOCUS44212</name>
</gene>
<dbReference type="Proteomes" id="UP000676336">
    <property type="component" value="Unassembled WGS sequence"/>
</dbReference>
<evidence type="ECO:0000313" key="2">
    <source>
        <dbReference type="EMBL" id="CAF4588422.1"/>
    </source>
</evidence>